<proteinExistence type="predicted"/>
<evidence type="ECO:0000313" key="1">
    <source>
        <dbReference type="EMBL" id="JAH61226.1"/>
    </source>
</evidence>
<protein>
    <submittedName>
        <fullName evidence="1">Uncharacterized protein</fullName>
    </submittedName>
</protein>
<accession>A0A0E9U5Y8</accession>
<organism evidence="1">
    <name type="scientific">Anguilla anguilla</name>
    <name type="common">European freshwater eel</name>
    <name type="synonym">Muraena anguilla</name>
    <dbReference type="NCBI Taxonomy" id="7936"/>
    <lineage>
        <taxon>Eukaryota</taxon>
        <taxon>Metazoa</taxon>
        <taxon>Chordata</taxon>
        <taxon>Craniata</taxon>
        <taxon>Vertebrata</taxon>
        <taxon>Euteleostomi</taxon>
        <taxon>Actinopterygii</taxon>
        <taxon>Neopterygii</taxon>
        <taxon>Teleostei</taxon>
        <taxon>Anguilliformes</taxon>
        <taxon>Anguillidae</taxon>
        <taxon>Anguilla</taxon>
    </lineage>
</organism>
<dbReference type="AlphaFoldDB" id="A0A0E9U5Y8"/>
<reference evidence="1" key="2">
    <citation type="journal article" date="2015" name="Fish Shellfish Immunol.">
        <title>Early steps in the European eel (Anguilla anguilla)-Vibrio vulnificus interaction in the gills: Role of the RtxA13 toxin.</title>
        <authorList>
            <person name="Callol A."/>
            <person name="Pajuelo D."/>
            <person name="Ebbesson L."/>
            <person name="Teles M."/>
            <person name="MacKenzie S."/>
            <person name="Amaro C."/>
        </authorList>
    </citation>
    <scope>NUCLEOTIDE SEQUENCE</scope>
</reference>
<sequence>MQFQVNCNLSCDYFSPNITMFYFNIFQCSADRSGVTPHPIYLQVFGKGGKMTAI</sequence>
<reference evidence="1" key="1">
    <citation type="submission" date="2014-11" db="EMBL/GenBank/DDBJ databases">
        <authorList>
            <person name="Amaro Gonzalez C."/>
        </authorList>
    </citation>
    <scope>NUCLEOTIDE SEQUENCE</scope>
</reference>
<dbReference type="EMBL" id="GBXM01047351">
    <property type="protein sequence ID" value="JAH61226.1"/>
    <property type="molecule type" value="Transcribed_RNA"/>
</dbReference>
<name>A0A0E9U5Y8_ANGAN</name>